<dbReference type="AlphaFoldDB" id="K2PKU3"/>
<evidence type="ECO:0000313" key="3">
    <source>
        <dbReference type="EMBL" id="EKF41737.1"/>
    </source>
</evidence>
<sequence length="186" mass="20161">MSRSASKPLSLEDRILWNKVARTAEPLKGKSLDDLALPDDDTMDELKRLVAPRSPETAPTLPGQKPAVAPKAHPTRRIDKPTHSKLARGRLAIEGRVDLHGLTQSEAHGLLMSFLSRAHAEGLRHVLVITGKGASLGSEGVLRKVLPQWLATPPMSGFVSGIDEASRKHGGGGAFYIRIRRHRSLA</sequence>
<reference evidence="3 4" key="1">
    <citation type="journal article" date="2012" name="J. Bacteriol.">
        <title>Genome Sequence of Nitratireductor indicus Type Strain C115.</title>
        <authorList>
            <person name="Lai Q."/>
            <person name="Li G."/>
            <person name="Yu Z."/>
            <person name="Shao Z."/>
        </authorList>
    </citation>
    <scope>NUCLEOTIDE SEQUENCE [LARGE SCALE GENOMIC DNA]</scope>
    <source>
        <strain evidence="3 4">C115</strain>
    </source>
</reference>
<dbReference type="SUPFAM" id="SSF160443">
    <property type="entry name" value="SMR domain-like"/>
    <property type="match status" value="1"/>
</dbReference>
<dbReference type="SMART" id="SM00463">
    <property type="entry name" value="SMR"/>
    <property type="match status" value="1"/>
</dbReference>
<comment type="caution">
    <text evidence="3">The sequence shown here is derived from an EMBL/GenBank/DDBJ whole genome shotgun (WGS) entry which is preliminary data.</text>
</comment>
<dbReference type="OrthoDB" id="7165597at2"/>
<evidence type="ECO:0000313" key="4">
    <source>
        <dbReference type="Proteomes" id="UP000007374"/>
    </source>
</evidence>
<feature type="domain" description="Smr" evidence="2">
    <location>
        <begin position="97"/>
        <end position="180"/>
    </location>
</feature>
<dbReference type="RefSeq" id="WP_009450978.1">
    <property type="nucleotide sequence ID" value="NZ_AMSI01000009.1"/>
</dbReference>
<dbReference type="PANTHER" id="PTHR35562">
    <property type="entry name" value="DNA ENDONUCLEASE SMRA-RELATED"/>
    <property type="match status" value="1"/>
</dbReference>
<name>K2PKU3_9HYPH</name>
<dbReference type="PATRIC" id="fig|1231190.3.peg.2910"/>
<proteinExistence type="predicted"/>
<keyword evidence="4" id="KW-1185">Reference proteome</keyword>
<dbReference type="Pfam" id="PF01713">
    <property type="entry name" value="Smr"/>
    <property type="match status" value="1"/>
</dbReference>
<dbReference type="Gene3D" id="3.30.1370.110">
    <property type="match status" value="1"/>
</dbReference>
<dbReference type="Proteomes" id="UP000007374">
    <property type="component" value="Unassembled WGS sequence"/>
</dbReference>
<dbReference type="PROSITE" id="PS50828">
    <property type="entry name" value="SMR"/>
    <property type="match status" value="1"/>
</dbReference>
<gene>
    <name evidence="3" type="ORF">NA8A_14009</name>
</gene>
<accession>K2PKU3</accession>
<dbReference type="PANTHER" id="PTHR35562:SF2">
    <property type="entry name" value="DNA ENDONUCLEASE SMRA-RELATED"/>
    <property type="match status" value="1"/>
</dbReference>
<feature type="region of interest" description="Disordered" evidence="1">
    <location>
        <begin position="28"/>
        <end position="85"/>
    </location>
</feature>
<protein>
    <submittedName>
        <fullName evidence="3">Smr protein/MutS2</fullName>
    </submittedName>
</protein>
<dbReference type="InterPro" id="IPR002625">
    <property type="entry name" value="Smr_dom"/>
</dbReference>
<organism evidence="3 4">
    <name type="scientific">Nitratireductor indicus C115</name>
    <dbReference type="NCBI Taxonomy" id="1231190"/>
    <lineage>
        <taxon>Bacteria</taxon>
        <taxon>Pseudomonadati</taxon>
        <taxon>Pseudomonadota</taxon>
        <taxon>Alphaproteobacteria</taxon>
        <taxon>Hyphomicrobiales</taxon>
        <taxon>Phyllobacteriaceae</taxon>
        <taxon>Nitratireductor</taxon>
    </lineage>
</organism>
<dbReference type="STRING" id="721133.SAMN05216176_109145"/>
<dbReference type="eggNOG" id="COG2840">
    <property type="taxonomic scope" value="Bacteria"/>
</dbReference>
<dbReference type="EMBL" id="AMSI01000009">
    <property type="protein sequence ID" value="EKF41737.1"/>
    <property type="molecule type" value="Genomic_DNA"/>
</dbReference>
<dbReference type="InterPro" id="IPR036063">
    <property type="entry name" value="Smr_dom_sf"/>
</dbReference>
<evidence type="ECO:0000259" key="2">
    <source>
        <dbReference type="PROSITE" id="PS50828"/>
    </source>
</evidence>
<evidence type="ECO:0000256" key="1">
    <source>
        <dbReference type="SAM" id="MobiDB-lite"/>
    </source>
</evidence>